<dbReference type="InterPro" id="IPR036013">
    <property type="entry name" value="Band_7/SPFH_dom_sf"/>
</dbReference>
<dbReference type="RefSeq" id="WP_183815757.1">
    <property type="nucleotide sequence ID" value="NZ_JACHOB010000001.1"/>
</dbReference>
<keyword evidence="10" id="KW-1185">Reference proteome</keyword>
<evidence type="ECO:0000256" key="5">
    <source>
        <dbReference type="ARBA" id="ARBA00023136"/>
    </source>
</evidence>
<evidence type="ECO:0000256" key="1">
    <source>
        <dbReference type="ARBA" id="ARBA00004167"/>
    </source>
</evidence>
<accession>A0A840I264</accession>
<evidence type="ECO:0000313" key="9">
    <source>
        <dbReference type="EMBL" id="MBB4658150.1"/>
    </source>
</evidence>
<feature type="transmembrane region" description="Helical" evidence="7">
    <location>
        <begin position="12"/>
        <end position="34"/>
    </location>
</feature>
<dbReference type="EMBL" id="JACHOB010000001">
    <property type="protein sequence ID" value="MBB4658150.1"/>
    <property type="molecule type" value="Genomic_DNA"/>
</dbReference>
<comment type="similarity">
    <text evidence="3">Belongs to the band 7/mec-2 family. Flotillin subfamily.</text>
</comment>
<dbReference type="PANTHER" id="PTHR13806:SF31">
    <property type="entry name" value="FLOTILLIN-LIKE PROTEIN 1-RELATED"/>
    <property type="match status" value="1"/>
</dbReference>
<reference evidence="9 10" key="1">
    <citation type="submission" date="2020-08" db="EMBL/GenBank/DDBJ databases">
        <title>Genomic Encyclopedia of Type Strains, Phase IV (KMG-IV): sequencing the most valuable type-strain genomes for metagenomic binning, comparative biology and taxonomic classification.</title>
        <authorList>
            <person name="Goeker M."/>
        </authorList>
    </citation>
    <scope>NUCLEOTIDE SEQUENCE [LARGE SCALE GENOMIC DNA]</scope>
    <source>
        <strain evidence="9 10">DSM 102850</strain>
    </source>
</reference>
<keyword evidence="7" id="KW-1133">Transmembrane helix</keyword>
<dbReference type="PANTHER" id="PTHR13806">
    <property type="entry name" value="FLOTILLIN-RELATED"/>
    <property type="match status" value="1"/>
</dbReference>
<dbReference type="SMART" id="SM00244">
    <property type="entry name" value="PHB"/>
    <property type="match status" value="1"/>
</dbReference>
<dbReference type="CDD" id="cd03399">
    <property type="entry name" value="SPFH_flotillin"/>
    <property type="match status" value="1"/>
</dbReference>
<evidence type="ECO:0000256" key="2">
    <source>
        <dbReference type="ARBA" id="ARBA00004236"/>
    </source>
</evidence>
<dbReference type="InterPro" id="IPR031905">
    <property type="entry name" value="Flotillin_C"/>
</dbReference>
<keyword evidence="6" id="KW-0175">Coiled coil</keyword>
<dbReference type="InterPro" id="IPR027705">
    <property type="entry name" value="Flotillin_fam"/>
</dbReference>
<keyword evidence="7" id="KW-0812">Transmembrane</keyword>
<dbReference type="Pfam" id="PF15975">
    <property type="entry name" value="Flot"/>
    <property type="match status" value="1"/>
</dbReference>
<keyword evidence="4" id="KW-1003">Cell membrane</keyword>
<sequence>MQDVAIVSSEGGFPVLVTVGGILVLLLGIGLVMARLYRRASKEVAFVRTGLGGQKVILNGGALVYPVLHETIPVNMNTLRLEVRRANEAALITKDRMRVDVQAEFYVRVQPTTESIANAAQTLGKRTMNPEALKELIEGKFVDALRAVAAEMAMEELHEQRVNFVQKVQAAVSEDILKNGLELESVSLTGLDQTGKQYLNPDNAFDAEGLTKLTQEIEERRKKRNDIEQETEVLIARKNLDAETQRLTIKRDQEYARLEQEREVSIRRAEQVALVAREESVRHREAEQARILAEQEVREAQVQSERAVREREIEKERLVEAASVEKQKLIEIAQQERDIAVAEKSRAKSEADAAADEARAIAAKAAEEVLTARETEAAERQRRIEVIEARKAAERDAIGVTVAAEAEKQASADRAEAVRIAAEADAAKHRIEAEGAAEAEKLRADALAMTYKVEAEGKRAVNDAANVLSAEQIAMQIKLALIEALPAIIEQSVKPMQNIEGIKILSVDGLGGRVGATGAEEAEGVGIADQAVNAALRFRTQAPLLDSLMGELGIDGGKLSGLTGAVTKEMTNGKGVNGSARPPAE</sequence>
<dbReference type="Proteomes" id="UP000563524">
    <property type="component" value="Unassembled WGS sequence"/>
</dbReference>
<keyword evidence="5 7" id="KW-0472">Membrane</keyword>
<name>A0A840I264_9PROT</name>
<feature type="domain" description="Band 7" evidence="8">
    <location>
        <begin position="34"/>
        <end position="203"/>
    </location>
</feature>
<protein>
    <submittedName>
        <fullName evidence="9">Putative membrane protein YqiK</fullName>
    </submittedName>
</protein>
<dbReference type="Gene3D" id="3.30.479.30">
    <property type="entry name" value="Band 7 domain"/>
    <property type="match status" value="1"/>
</dbReference>
<gene>
    <name evidence="9" type="ORF">GGQ59_000650</name>
</gene>
<feature type="coiled-coil region" evidence="6">
    <location>
        <begin position="283"/>
        <end position="352"/>
    </location>
</feature>
<comment type="caution">
    <text evidence="9">The sequence shown here is derived from an EMBL/GenBank/DDBJ whole genome shotgun (WGS) entry which is preliminary data.</text>
</comment>
<comment type="subcellular location">
    <subcellularLocation>
        <location evidence="2">Cell membrane</location>
    </subcellularLocation>
    <subcellularLocation>
        <location evidence="1">Membrane</location>
        <topology evidence="1">Single-pass membrane protein</topology>
    </subcellularLocation>
</comment>
<evidence type="ECO:0000256" key="7">
    <source>
        <dbReference type="SAM" id="Phobius"/>
    </source>
</evidence>
<dbReference type="SUPFAM" id="SSF117892">
    <property type="entry name" value="Band 7/SPFH domain"/>
    <property type="match status" value="1"/>
</dbReference>
<evidence type="ECO:0000256" key="6">
    <source>
        <dbReference type="SAM" id="Coils"/>
    </source>
</evidence>
<dbReference type="AlphaFoldDB" id="A0A840I264"/>
<organism evidence="9 10">
    <name type="scientific">Parvularcula dongshanensis</name>
    <dbReference type="NCBI Taxonomy" id="1173995"/>
    <lineage>
        <taxon>Bacteria</taxon>
        <taxon>Pseudomonadati</taxon>
        <taxon>Pseudomonadota</taxon>
        <taxon>Alphaproteobacteria</taxon>
        <taxon>Parvularculales</taxon>
        <taxon>Parvularculaceae</taxon>
        <taxon>Parvularcula</taxon>
    </lineage>
</organism>
<evidence type="ECO:0000256" key="4">
    <source>
        <dbReference type="ARBA" id="ARBA00022475"/>
    </source>
</evidence>
<proteinExistence type="inferred from homology"/>
<dbReference type="GO" id="GO:0005886">
    <property type="term" value="C:plasma membrane"/>
    <property type="evidence" value="ECO:0007669"/>
    <property type="project" value="UniProtKB-SubCell"/>
</dbReference>
<evidence type="ECO:0000256" key="3">
    <source>
        <dbReference type="ARBA" id="ARBA00007161"/>
    </source>
</evidence>
<evidence type="ECO:0000313" key="10">
    <source>
        <dbReference type="Proteomes" id="UP000563524"/>
    </source>
</evidence>
<dbReference type="Pfam" id="PF01145">
    <property type="entry name" value="Band_7"/>
    <property type="match status" value="1"/>
</dbReference>
<dbReference type="InterPro" id="IPR001107">
    <property type="entry name" value="Band_7"/>
</dbReference>
<evidence type="ECO:0000259" key="8">
    <source>
        <dbReference type="SMART" id="SM00244"/>
    </source>
</evidence>